<evidence type="ECO:0000313" key="2">
    <source>
        <dbReference type="EMBL" id="MBM9478312.1"/>
    </source>
</evidence>
<name>A0A938YLQ1_9ACTN</name>
<proteinExistence type="predicted"/>
<dbReference type="EMBL" id="JAERWL010000016">
    <property type="protein sequence ID" value="MBM9478312.1"/>
    <property type="molecule type" value="Genomic_DNA"/>
</dbReference>
<dbReference type="AlphaFoldDB" id="A0A938YLQ1"/>
<keyword evidence="3" id="KW-1185">Reference proteome</keyword>
<comment type="caution">
    <text evidence="2">The sequence shown here is derived from an EMBL/GenBank/DDBJ whole genome shotgun (WGS) entry which is preliminary data.</text>
</comment>
<sequence length="287" mass="29517">MRRNGPTARTDLIKVVRSAGSGLVGTGMAVARGSDVVGTVSSSAAEMVRARRDASAVARRRQTAARRRVKIWSAGAVVGAGGTAFQTVTLVSGFSGAAAAGLVAFVILLLWCLSGVLRSARDLRTRRAVVRQLPPPQPARPAVGSAVRPQMEQLSGYSDALRGLVPMIGLLADDPSVASLRTDIISAADAAERRLREQAAQLSSLLRARSAGGDAAEVAGVRAMVERLTAQVRDGVGGYGHLVAATAETVAATHDLAGPGPALTEVVERLRGLAAGMRELSAGTTGR</sequence>
<feature type="transmembrane region" description="Helical" evidence="1">
    <location>
        <begin position="94"/>
        <end position="117"/>
    </location>
</feature>
<keyword evidence="1" id="KW-1133">Transmembrane helix</keyword>
<dbReference type="RefSeq" id="WP_205258426.1">
    <property type="nucleotide sequence ID" value="NZ_BAAAPV010000006.1"/>
</dbReference>
<protein>
    <submittedName>
        <fullName evidence="2">Uncharacterized protein</fullName>
    </submittedName>
</protein>
<keyword evidence="1" id="KW-0472">Membrane</keyword>
<evidence type="ECO:0000313" key="3">
    <source>
        <dbReference type="Proteomes" id="UP000663801"/>
    </source>
</evidence>
<evidence type="ECO:0000256" key="1">
    <source>
        <dbReference type="SAM" id="Phobius"/>
    </source>
</evidence>
<gene>
    <name evidence="2" type="ORF">JL107_17830</name>
</gene>
<reference evidence="2" key="1">
    <citation type="submission" date="2021-01" db="EMBL/GenBank/DDBJ databases">
        <title>KCTC 19127 draft genome.</title>
        <authorList>
            <person name="An D."/>
        </authorList>
    </citation>
    <scope>NUCLEOTIDE SEQUENCE</scope>
    <source>
        <strain evidence="2">KCTC 19127</strain>
    </source>
</reference>
<dbReference type="Proteomes" id="UP000663801">
    <property type="component" value="Unassembled WGS sequence"/>
</dbReference>
<dbReference type="InterPro" id="IPR057952">
    <property type="entry name" value="Rv2743c-like"/>
</dbReference>
<dbReference type="Pfam" id="PF25587">
    <property type="entry name" value="Rv2743c"/>
    <property type="match status" value="1"/>
</dbReference>
<organism evidence="2 3">
    <name type="scientific">Nakamurella flavida</name>
    <dbReference type="NCBI Taxonomy" id="363630"/>
    <lineage>
        <taxon>Bacteria</taxon>
        <taxon>Bacillati</taxon>
        <taxon>Actinomycetota</taxon>
        <taxon>Actinomycetes</taxon>
        <taxon>Nakamurellales</taxon>
        <taxon>Nakamurellaceae</taxon>
        <taxon>Nakamurella</taxon>
    </lineage>
</organism>
<dbReference type="NCBIfam" id="NF047839">
    <property type="entry name" value="PspM_Rv2743c"/>
    <property type="match status" value="1"/>
</dbReference>
<accession>A0A938YLQ1</accession>
<keyword evidence="1" id="KW-0812">Transmembrane</keyword>
<feature type="transmembrane region" description="Helical" evidence="1">
    <location>
        <begin position="69"/>
        <end position="88"/>
    </location>
</feature>